<evidence type="ECO:0000313" key="4">
    <source>
        <dbReference type="Proteomes" id="UP000316095"/>
    </source>
</evidence>
<sequence>MTETYRLSEENPMGDFDEDAPALRRVSYDPASRKTERESTNPTTTYEDLRRFDALDLYRGLLLLTIVAGASFLFNFQLLTAPGNPPIYSTGDWFSRFLFNAQPSDWESLYGLHVITVRDYLLSGFLFAAGISLFFWKRRRVRLQWRKREIVGRILFRVVLLMLLGIFLQSLNSEMTRWVFIDPLTLIGMATFLTFLIARGPVWWQGVLIIAILIGQFAWIELSGPITYPAEVQGIMISESEQTPDRKPAWAKHKNVVELYDRQFLSNFPGQPDAAYRESGRTTFNVLPATVLMMLGMLTGQWFLSRKKSRFFKVLLCGVMGIILVLAGIGVDQWLCPAIERILSTSWVLLAGGYSLLLFSGCAFFCEVIHASFLFAPLRILGRNSLLIYLASLGFTTWLGNQLFKHAQPFMSTLAGGEMSAELTILIQMLLACLAAVLLGWFLNRRRFYVRV</sequence>
<feature type="transmembrane region" description="Helical" evidence="2">
    <location>
        <begin position="177"/>
        <end position="197"/>
    </location>
</feature>
<feature type="transmembrane region" description="Helical" evidence="2">
    <location>
        <begin position="351"/>
        <end position="374"/>
    </location>
</feature>
<feature type="transmembrane region" description="Helical" evidence="2">
    <location>
        <begin position="150"/>
        <end position="171"/>
    </location>
</feature>
<feature type="transmembrane region" description="Helical" evidence="2">
    <location>
        <begin position="60"/>
        <end position="79"/>
    </location>
</feature>
<feature type="region of interest" description="Disordered" evidence="1">
    <location>
        <begin position="1"/>
        <end position="20"/>
    </location>
</feature>
<accession>A0A5C5XHM6</accession>
<feature type="transmembrane region" description="Helical" evidence="2">
    <location>
        <begin position="120"/>
        <end position="138"/>
    </location>
</feature>
<gene>
    <name evidence="3" type="ORF">Pan54_30850</name>
</gene>
<comment type="caution">
    <text evidence="3">The sequence shown here is derived from an EMBL/GenBank/DDBJ whole genome shotgun (WGS) entry which is preliminary data.</text>
</comment>
<keyword evidence="4" id="KW-1185">Reference proteome</keyword>
<keyword evidence="2" id="KW-0472">Membrane</keyword>
<keyword evidence="2" id="KW-1133">Transmembrane helix</keyword>
<feature type="transmembrane region" description="Helical" evidence="2">
    <location>
        <begin position="311"/>
        <end position="331"/>
    </location>
</feature>
<evidence type="ECO:0000256" key="1">
    <source>
        <dbReference type="SAM" id="MobiDB-lite"/>
    </source>
</evidence>
<keyword evidence="2" id="KW-0812">Transmembrane</keyword>
<feature type="transmembrane region" description="Helical" evidence="2">
    <location>
        <begin position="202"/>
        <end position="220"/>
    </location>
</feature>
<dbReference type="PANTHER" id="PTHR31061:SF24">
    <property type="entry name" value="LD22376P"/>
    <property type="match status" value="1"/>
</dbReference>
<proteinExistence type="predicted"/>
<dbReference type="RefSeq" id="WP_146504213.1">
    <property type="nucleotide sequence ID" value="NZ_SJPG01000001.1"/>
</dbReference>
<evidence type="ECO:0000313" key="3">
    <source>
        <dbReference type="EMBL" id="TWT62344.1"/>
    </source>
</evidence>
<dbReference type="AlphaFoldDB" id="A0A5C5XHM6"/>
<name>A0A5C5XHM6_9PLAN</name>
<evidence type="ECO:0000256" key="2">
    <source>
        <dbReference type="SAM" id="Phobius"/>
    </source>
</evidence>
<organism evidence="3 4">
    <name type="scientific">Rubinisphaera italica</name>
    <dbReference type="NCBI Taxonomy" id="2527969"/>
    <lineage>
        <taxon>Bacteria</taxon>
        <taxon>Pseudomonadati</taxon>
        <taxon>Planctomycetota</taxon>
        <taxon>Planctomycetia</taxon>
        <taxon>Planctomycetales</taxon>
        <taxon>Planctomycetaceae</taxon>
        <taxon>Rubinisphaera</taxon>
    </lineage>
</organism>
<feature type="transmembrane region" description="Helical" evidence="2">
    <location>
        <begin position="386"/>
        <end position="404"/>
    </location>
</feature>
<feature type="transmembrane region" description="Helical" evidence="2">
    <location>
        <begin position="286"/>
        <end position="304"/>
    </location>
</feature>
<protein>
    <recommendedName>
        <fullName evidence="5">DUF5009 domain-containing protein</fullName>
    </recommendedName>
</protein>
<dbReference type="EMBL" id="SJPG01000001">
    <property type="protein sequence ID" value="TWT62344.1"/>
    <property type="molecule type" value="Genomic_DNA"/>
</dbReference>
<evidence type="ECO:0008006" key="5">
    <source>
        <dbReference type="Google" id="ProtNLM"/>
    </source>
</evidence>
<feature type="transmembrane region" description="Helical" evidence="2">
    <location>
        <begin position="424"/>
        <end position="443"/>
    </location>
</feature>
<reference evidence="3 4" key="1">
    <citation type="submission" date="2019-02" db="EMBL/GenBank/DDBJ databases">
        <title>Deep-cultivation of Planctomycetes and their phenomic and genomic characterization uncovers novel biology.</title>
        <authorList>
            <person name="Wiegand S."/>
            <person name="Jogler M."/>
            <person name="Boedeker C."/>
            <person name="Pinto D."/>
            <person name="Vollmers J."/>
            <person name="Rivas-Marin E."/>
            <person name="Kohn T."/>
            <person name="Peeters S.H."/>
            <person name="Heuer A."/>
            <person name="Rast P."/>
            <person name="Oberbeckmann S."/>
            <person name="Bunk B."/>
            <person name="Jeske O."/>
            <person name="Meyerdierks A."/>
            <person name="Storesund J.E."/>
            <person name="Kallscheuer N."/>
            <person name="Luecker S."/>
            <person name="Lage O.M."/>
            <person name="Pohl T."/>
            <person name="Merkel B.J."/>
            <person name="Hornburger P."/>
            <person name="Mueller R.-W."/>
            <person name="Bruemmer F."/>
            <person name="Labrenz M."/>
            <person name="Spormann A.M."/>
            <person name="Op Den Camp H."/>
            <person name="Overmann J."/>
            <person name="Amann R."/>
            <person name="Jetten M.S.M."/>
            <person name="Mascher T."/>
            <person name="Medema M.H."/>
            <person name="Devos D.P."/>
            <person name="Kaster A.-K."/>
            <person name="Ovreas L."/>
            <person name="Rohde M."/>
            <person name="Galperin M.Y."/>
            <person name="Jogler C."/>
        </authorList>
    </citation>
    <scope>NUCLEOTIDE SEQUENCE [LARGE SCALE GENOMIC DNA]</scope>
    <source>
        <strain evidence="3 4">Pan54</strain>
    </source>
</reference>
<dbReference type="PANTHER" id="PTHR31061">
    <property type="entry name" value="LD22376P"/>
    <property type="match status" value="1"/>
</dbReference>
<dbReference type="OrthoDB" id="9788724at2"/>
<dbReference type="Proteomes" id="UP000316095">
    <property type="component" value="Unassembled WGS sequence"/>
</dbReference>